<dbReference type="SMART" id="SM00155">
    <property type="entry name" value="PLDc"/>
    <property type="match status" value="2"/>
</dbReference>
<dbReference type="PANTHER" id="PTHR18896:SF76">
    <property type="entry name" value="PHOSPHOLIPASE"/>
    <property type="match status" value="1"/>
</dbReference>
<protein>
    <submittedName>
        <fullName evidence="7">Cardiolipin synthase B</fullName>
        <ecNumber evidence="7">2.7.8.-</ecNumber>
    </submittedName>
</protein>
<dbReference type="Gene3D" id="3.30.870.10">
    <property type="entry name" value="Endonuclease Chain A"/>
    <property type="match status" value="2"/>
</dbReference>
<dbReference type="GO" id="GO:0016740">
    <property type="term" value="F:transferase activity"/>
    <property type="evidence" value="ECO:0007669"/>
    <property type="project" value="UniProtKB-KW"/>
</dbReference>
<feature type="transmembrane region" description="Helical" evidence="5">
    <location>
        <begin position="617"/>
        <end position="636"/>
    </location>
</feature>
<dbReference type="KEGG" id="uru:DSM104443_01783"/>
<proteinExistence type="predicted"/>
<keyword evidence="8" id="KW-1185">Reference proteome</keyword>
<dbReference type="EMBL" id="CP053069">
    <property type="protein sequence ID" value="QJR10715.1"/>
    <property type="molecule type" value="Genomic_DNA"/>
</dbReference>
<evidence type="ECO:0000313" key="7">
    <source>
        <dbReference type="EMBL" id="QJR10715.1"/>
    </source>
</evidence>
<dbReference type="AlphaFoldDB" id="A0A6M4GUM8"/>
<dbReference type="Proteomes" id="UP000501534">
    <property type="component" value="Chromosome"/>
</dbReference>
<dbReference type="CDD" id="cd09140">
    <property type="entry name" value="PLDc_vPLD1_2_like_bac_1"/>
    <property type="match status" value="1"/>
</dbReference>
<feature type="transmembrane region" description="Helical" evidence="5">
    <location>
        <begin position="461"/>
        <end position="482"/>
    </location>
</feature>
<sequence>MVVDGENYFEAAAAAMEKAERSILLLAWDFDSRTFLEYDESGKGSKPIGEFLNQLARKRRRLRIRILDWDYPMVFGTDREFPPTYGLSWKPHRHVQFRYDDTHPFAGSHHQKILVIDDKIAFVGGLDITSKRWDTHDHKPKDSRRCCDGNGYPPFHDVMMLVDGEAASAVARVARQRWRFATGETIRTFPTTQDPWPEHIEPQFTDVNVGVACTYPEQEGEKEIRDVEKLYLDMIAKAKDYIYLENQYFTSEAIGKALGARLDEPDGPEIVLVTRKLSHGWLEEVTMHLLRTHIVKDLRQRDKHGRFHAFYPDICGLEEGTCVDLHSKVMIADDEWLRVGSANLSNRSMGLDTECDLVIHAEGRDDVRKAIRTARDTLLAEHCDSDIETVERELEQRGSIAAVVEALSSDQRGMRRLEDKEVSEGVSQAIASFADPEKPISLDKLVGEFAPRDTKAVSRKIIPIAGVILAVVALTLAWRYTPLKDIVTPQSVADWADRASDYWWMAPLIFIAYTPASFVMFPRPLITLASVVAFGAKVGALLSISGILFAAMVGYFLGRAFDRDRVHRFVGPRMERVTHFLQRRGLVAMTLVRLVPIAPFQVVSIIAGAIRVKARDFLIGTAAGMLPGLIATAVLGDQVLDALRNGAHPNYWIVGAAIAVFAGIAFAGQRWLLREKARRPA</sequence>
<dbReference type="PROSITE" id="PS50035">
    <property type="entry name" value="PLD"/>
    <property type="match status" value="2"/>
</dbReference>
<feature type="transmembrane region" description="Helical" evidence="5">
    <location>
        <begin position="528"/>
        <end position="557"/>
    </location>
</feature>
<dbReference type="Pfam" id="PF00614">
    <property type="entry name" value="PLDc"/>
    <property type="match status" value="1"/>
</dbReference>
<keyword evidence="5" id="KW-0472">Membrane</keyword>
<dbReference type="CDD" id="cd09143">
    <property type="entry name" value="PLDc_vPLD1_2_like_bac_2"/>
    <property type="match status" value="1"/>
</dbReference>
<dbReference type="PANTHER" id="PTHR18896">
    <property type="entry name" value="PHOSPHOLIPASE D"/>
    <property type="match status" value="1"/>
</dbReference>
<evidence type="ECO:0000313" key="8">
    <source>
        <dbReference type="Proteomes" id="UP000501534"/>
    </source>
</evidence>
<evidence type="ECO:0000256" key="5">
    <source>
        <dbReference type="SAM" id="Phobius"/>
    </source>
</evidence>
<dbReference type="Pfam" id="PF09335">
    <property type="entry name" value="VTT_dom"/>
    <property type="match status" value="1"/>
</dbReference>
<dbReference type="EC" id="2.7.8.-" evidence="7"/>
<dbReference type="InterPro" id="IPR032816">
    <property type="entry name" value="VTT_dom"/>
</dbReference>
<keyword evidence="3" id="KW-0378">Hydrolase</keyword>
<feature type="domain" description="PLD phosphodiesterase" evidence="6">
    <location>
        <begin position="325"/>
        <end position="348"/>
    </location>
</feature>
<feature type="domain" description="PLD phosphodiesterase" evidence="6">
    <location>
        <begin position="105"/>
        <end position="132"/>
    </location>
</feature>
<dbReference type="GO" id="GO:0009395">
    <property type="term" value="P:phospholipid catabolic process"/>
    <property type="evidence" value="ECO:0007669"/>
    <property type="project" value="TreeGrafter"/>
</dbReference>
<evidence type="ECO:0000256" key="1">
    <source>
        <dbReference type="ARBA" id="ARBA00000798"/>
    </source>
</evidence>
<dbReference type="Pfam" id="PF13091">
    <property type="entry name" value="PLDc_2"/>
    <property type="match status" value="1"/>
</dbReference>
<feature type="transmembrane region" description="Helical" evidence="5">
    <location>
        <begin position="502"/>
        <end position="521"/>
    </location>
</feature>
<dbReference type="InterPro" id="IPR015679">
    <property type="entry name" value="PLipase_D_fam"/>
</dbReference>
<evidence type="ECO:0000256" key="3">
    <source>
        <dbReference type="ARBA" id="ARBA00022801"/>
    </source>
</evidence>
<keyword evidence="2" id="KW-0677">Repeat</keyword>
<keyword evidence="7" id="KW-0808">Transferase</keyword>
<name>A0A6M4GUM8_9PROT</name>
<keyword evidence="4" id="KW-0443">Lipid metabolism</keyword>
<organism evidence="7 8">
    <name type="scientific">Usitatibacter rugosus</name>
    <dbReference type="NCBI Taxonomy" id="2732067"/>
    <lineage>
        <taxon>Bacteria</taxon>
        <taxon>Pseudomonadati</taxon>
        <taxon>Pseudomonadota</taxon>
        <taxon>Betaproteobacteria</taxon>
        <taxon>Nitrosomonadales</taxon>
        <taxon>Usitatibacteraceae</taxon>
        <taxon>Usitatibacter</taxon>
    </lineage>
</organism>
<feature type="transmembrane region" description="Helical" evidence="5">
    <location>
        <begin position="651"/>
        <end position="673"/>
    </location>
</feature>
<keyword evidence="5" id="KW-1133">Transmembrane helix</keyword>
<evidence type="ECO:0000256" key="4">
    <source>
        <dbReference type="ARBA" id="ARBA00023098"/>
    </source>
</evidence>
<evidence type="ECO:0000256" key="2">
    <source>
        <dbReference type="ARBA" id="ARBA00022737"/>
    </source>
</evidence>
<dbReference type="InterPro" id="IPR001736">
    <property type="entry name" value="PLipase_D/transphosphatidylase"/>
</dbReference>
<keyword evidence="5" id="KW-0812">Transmembrane</keyword>
<evidence type="ECO:0000259" key="6">
    <source>
        <dbReference type="PROSITE" id="PS50035"/>
    </source>
</evidence>
<reference evidence="7 8" key="1">
    <citation type="submission" date="2020-04" db="EMBL/GenBank/DDBJ databases">
        <title>Usitatibacter rugosus gen. nov., sp. nov. and Usitatibacter palustris sp. nov., novel members of Usitatibacteraceae fam. nov. within the order Nitrosomonadales isolated from soil.</title>
        <authorList>
            <person name="Huber K.J."/>
            <person name="Neumann-Schaal M."/>
            <person name="Geppert A."/>
            <person name="Luckner M."/>
            <person name="Wanner G."/>
            <person name="Overmann J."/>
        </authorList>
    </citation>
    <scope>NUCLEOTIDE SEQUENCE [LARGE SCALE GENOMIC DNA]</scope>
    <source>
        <strain evidence="7 8">0125_3</strain>
    </source>
</reference>
<dbReference type="GO" id="GO:0004630">
    <property type="term" value="F:phospholipase D activity"/>
    <property type="evidence" value="ECO:0007669"/>
    <property type="project" value="UniProtKB-EC"/>
</dbReference>
<accession>A0A6M4GUM8</accession>
<dbReference type="SUPFAM" id="SSF56024">
    <property type="entry name" value="Phospholipase D/nuclease"/>
    <property type="match status" value="2"/>
</dbReference>
<comment type="catalytic activity">
    <reaction evidence="1">
        <text>a 1,2-diacyl-sn-glycero-3-phosphocholine + H2O = a 1,2-diacyl-sn-glycero-3-phosphate + choline + H(+)</text>
        <dbReference type="Rhea" id="RHEA:14445"/>
        <dbReference type="ChEBI" id="CHEBI:15354"/>
        <dbReference type="ChEBI" id="CHEBI:15377"/>
        <dbReference type="ChEBI" id="CHEBI:15378"/>
        <dbReference type="ChEBI" id="CHEBI:57643"/>
        <dbReference type="ChEBI" id="CHEBI:58608"/>
        <dbReference type="EC" id="3.1.4.4"/>
    </reaction>
</comment>
<dbReference type="InterPro" id="IPR025202">
    <property type="entry name" value="PLD-like_dom"/>
</dbReference>
<gene>
    <name evidence="7" type="primary">clsB</name>
    <name evidence="7" type="ORF">DSM104443_01783</name>
</gene>